<dbReference type="PROSITE" id="PS50111">
    <property type="entry name" value="CHEMOTAXIS_TRANSDUC_2"/>
    <property type="match status" value="1"/>
</dbReference>
<keyword evidence="7" id="KW-1185">Reference proteome</keyword>
<feature type="domain" description="Methyl-accepting transducer" evidence="5">
    <location>
        <begin position="239"/>
        <end position="468"/>
    </location>
</feature>
<dbReference type="Pfam" id="PF00015">
    <property type="entry name" value="MCPsignal"/>
    <property type="match status" value="1"/>
</dbReference>
<dbReference type="RefSeq" id="WP_157718983.1">
    <property type="nucleotide sequence ID" value="NZ_LT629780.1"/>
</dbReference>
<sequence>MSPIPHQSPAGTPHAFQAYRARIDRLAWLPALATLLLCMIVGASSERWLLTPFVALLLGVPAWLIGRLYPGSLLSASTMAVLLMGCSALLIELGNGLIEAHFSVFILLSVLILYADWRVILAGAGAIALHHLLFTLLQARGLLRLYDLGEHSLHAPAEALLHCLLMHAGAVVAQAAILAYLSQELRGVLGDGLRITAFAARARHGDLAAPLGDTRRPALAAMAGLQEHLLQTLQQARQTAHQVEASSQQLNARQHELAGQAAHNAEQVAQIAARSQQLSDATRQSSEQAHQTRQLTAEVEARAGDGMQAMDGLQASMGDIAEHTRAIAGLLGSIDAITTQTNLLALNAAIEASRAGEQGRGFAVVAGEVRDLAQRTHEIARQIREQVGAADLSVDGGLQQSARSAQLMQDILAACRQVAARMQDIDRTTHQQHEDIAALGDSARSMSQSLTRSNAAIQANRQQAGTLQDTAHELLATLERFNLATAAGGASAAERAGNARAAFATAD</sequence>
<dbReference type="GO" id="GO:0006935">
    <property type="term" value="P:chemotaxis"/>
    <property type="evidence" value="ECO:0007669"/>
    <property type="project" value="UniProtKB-KW"/>
</dbReference>
<reference evidence="7" key="1">
    <citation type="submission" date="2016-10" db="EMBL/GenBank/DDBJ databases">
        <authorList>
            <person name="Varghese N."/>
            <person name="Submissions S."/>
        </authorList>
    </citation>
    <scope>NUCLEOTIDE SEQUENCE [LARGE SCALE GENOMIC DNA]</scope>
    <source>
        <strain evidence="7">CCTCC 2012022</strain>
    </source>
</reference>
<gene>
    <name evidence="6" type="ORF">SAMN05216580_1754</name>
</gene>
<evidence type="ECO:0000313" key="7">
    <source>
        <dbReference type="Proteomes" id="UP000243063"/>
    </source>
</evidence>
<name>A0A1H2GFH3_9GAMM</name>
<evidence type="ECO:0000256" key="2">
    <source>
        <dbReference type="ARBA" id="ARBA00029447"/>
    </source>
</evidence>
<dbReference type="GO" id="GO:0005886">
    <property type="term" value="C:plasma membrane"/>
    <property type="evidence" value="ECO:0007669"/>
    <property type="project" value="TreeGrafter"/>
</dbReference>
<dbReference type="SMART" id="SM00283">
    <property type="entry name" value="MA"/>
    <property type="match status" value="1"/>
</dbReference>
<evidence type="ECO:0000313" key="6">
    <source>
        <dbReference type="EMBL" id="SDU18232.1"/>
    </source>
</evidence>
<evidence type="ECO:0000256" key="1">
    <source>
        <dbReference type="ARBA" id="ARBA00022500"/>
    </source>
</evidence>
<keyword evidence="4" id="KW-0472">Membrane</keyword>
<dbReference type="PANTHER" id="PTHR43531">
    <property type="entry name" value="PROTEIN ICFG"/>
    <property type="match status" value="1"/>
</dbReference>
<dbReference type="SUPFAM" id="SSF58104">
    <property type="entry name" value="Methyl-accepting chemotaxis protein (MCP) signaling domain"/>
    <property type="match status" value="1"/>
</dbReference>
<organism evidence="6 7">
    <name type="scientific">Geopseudomonas guangdongensis</name>
    <dbReference type="NCBI Taxonomy" id="1245526"/>
    <lineage>
        <taxon>Bacteria</taxon>
        <taxon>Pseudomonadati</taxon>
        <taxon>Pseudomonadota</taxon>
        <taxon>Gammaproteobacteria</taxon>
        <taxon>Pseudomonadales</taxon>
        <taxon>Pseudomonadaceae</taxon>
        <taxon>Geopseudomonas</taxon>
    </lineage>
</organism>
<evidence type="ECO:0000256" key="4">
    <source>
        <dbReference type="SAM" id="Phobius"/>
    </source>
</evidence>
<evidence type="ECO:0000256" key="3">
    <source>
        <dbReference type="PROSITE-ProRule" id="PRU00284"/>
    </source>
</evidence>
<dbReference type="InterPro" id="IPR004089">
    <property type="entry name" value="MCPsignal_dom"/>
</dbReference>
<accession>A0A1H2GFH3</accession>
<dbReference type="Proteomes" id="UP000243063">
    <property type="component" value="Chromosome I"/>
</dbReference>
<keyword evidence="3" id="KW-0807">Transducer</keyword>
<dbReference type="STRING" id="1245526.SAMN05216580_1754"/>
<dbReference type="GO" id="GO:0004888">
    <property type="term" value="F:transmembrane signaling receptor activity"/>
    <property type="evidence" value="ECO:0007669"/>
    <property type="project" value="TreeGrafter"/>
</dbReference>
<dbReference type="OrthoDB" id="2489132at2"/>
<protein>
    <submittedName>
        <fullName evidence="6">Methyl-accepting chemotaxis protein</fullName>
    </submittedName>
</protein>
<keyword evidence="1" id="KW-0145">Chemotaxis</keyword>
<comment type="similarity">
    <text evidence="2">Belongs to the methyl-accepting chemotaxis (MCP) protein family.</text>
</comment>
<dbReference type="GO" id="GO:0007165">
    <property type="term" value="P:signal transduction"/>
    <property type="evidence" value="ECO:0007669"/>
    <property type="project" value="UniProtKB-KW"/>
</dbReference>
<dbReference type="Gene3D" id="1.10.287.950">
    <property type="entry name" value="Methyl-accepting chemotaxis protein"/>
    <property type="match status" value="1"/>
</dbReference>
<dbReference type="InterPro" id="IPR051310">
    <property type="entry name" value="MCP_chemotaxis"/>
</dbReference>
<keyword evidence="4" id="KW-0812">Transmembrane</keyword>
<evidence type="ECO:0000259" key="5">
    <source>
        <dbReference type="PROSITE" id="PS50111"/>
    </source>
</evidence>
<dbReference type="PANTHER" id="PTHR43531:SF11">
    <property type="entry name" value="METHYL-ACCEPTING CHEMOTAXIS PROTEIN 3"/>
    <property type="match status" value="1"/>
</dbReference>
<dbReference type="EMBL" id="LT629780">
    <property type="protein sequence ID" value="SDU18232.1"/>
    <property type="molecule type" value="Genomic_DNA"/>
</dbReference>
<proteinExistence type="inferred from homology"/>
<feature type="transmembrane region" description="Helical" evidence="4">
    <location>
        <begin position="49"/>
        <end position="66"/>
    </location>
</feature>
<dbReference type="AlphaFoldDB" id="A0A1H2GFH3"/>
<keyword evidence="4" id="KW-1133">Transmembrane helix</keyword>
<feature type="transmembrane region" description="Helical" evidence="4">
    <location>
        <begin position="73"/>
        <end position="91"/>
    </location>
</feature>
<feature type="transmembrane region" description="Helical" evidence="4">
    <location>
        <begin position="26"/>
        <end position="43"/>
    </location>
</feature>